<protein>
    <submittedName>
        <fullName evidence="1">Uncharacterized protein</fullName>
    </submittedName>
</protein>
<evidence type="ECO:0000313" key="2">
    <source>
        <dbReference type="Proteomes" id="UP000010932"/>
    </source>
</evidence>
<dbReference type="EMBL" id="ANKQ01000002">
    <property type="protein sequence ID" value="ELP55084.1"/>
    <property type="molecule type" value="Genomic_DNA"/>
</dbReference>
<organism evidence="1 2">
    <name type="scientific">Microcystis aeruginosa TAIHU98</name>
    <dbReference type="NCBI Taxonomy" id="1134457"/>
    <lineage>
        <taxon>Bacteria</taxon>
        <taxon>Bacillati</taxon>
        <taxon>Cyanobacteriota</taxon>
        <taxon>Cyanophyceae</taxon>
        <taxon>Oscillatoriophycideae</taxon>
        <taxon>Chroococcales</taxon>
        <taxon>Microcystaceae</taxon>
        <taxon>Microcystis</taxon>
    </lineage>
</organism>
<name>L7E7V4_MICAE</name>
<accession>L7E7V4</accession>
<evidence type="ECO:0000313" key="1">
    <source>
        <dbReference type="EMBL" id="ELP55084.1"/>
    </source>
</evidence>
<reference evidence="1 2" key="1">
    <citation type="journal article" date="2013" name="Genome Announc.">
        <title>Whole-Genome Sequence of Microcystis aeruginosa TAIHU98, a Nontoxic Bloom-Forming Strain Isolated from Taihu Lake, China.</title>
        <authorList>
            <person name="Yang C."/>
            <person name="Zhang W."/>
            <person name="Ren M."/>
            <person name="Song L."/>
            <person name="Li T."/>
            <person name="Zhao J."/>
        </authorList>
    </citation>
    <scope>NUCLEOTIDE SEQUENCE [LARGE SCALE GENOMIC DNA]</scope>
    <source>
        <strain evidence="1 2">TAIHU98</strain>
    </source>
</reference>
<sequence>MLESAAVGDKTKIREIRTAFMISGKSLFSLIFVLCVNF</sequence>
<proteinExistence type="predicted"/>
<dbReference type="PATRIC" id="fig|1134457.3.peg.3016"/>
<dbReference type="Proteomes" id="UP000010932">
    <property type="component" value="Unassembled WGS sequence"/>
</dbReference>
<comment type="caution">
    <text evidence="1">The sequence shown here is derived from an EMBL/GenBank/DDBJ whole genome shotgun (WGS) entry which is preliminary data.</text>
</comment>
<dbReference type="AlphaFoldDB" id="L7E7V4"/>
<gene>
    <name evidence="1" type="ORF">O53_3912</name>
</gene>